<feature type="transmembrane region" description="Helical" evidence="2">
    <location>
        <begin position="451"/>
        <end position="475"/>
    </location>
</feature>
<gene>
    <name evidence="3" type="ORF">RFI_26375</name>
</gene>
<accession>X6MAX7</accession>
<organism evidence="3 4">
    <name type="scientific">Reticulomyxa filosa</name>
    <dbReference type="NCBI Taxonomy" id="46433"/>
    <lineage>
        <taxon>Eukaryota</taxon>
        <taxon>Sar</taxon>
        <taxon>Rhizaria</taxon>
        <taxon>Retaria</taxon>
        <taxon>Foraminifera</taxon>
        <taxon>Monothalamids</taxon>
        <taxon>Reticulomyxidae</taxon>
        <taxon>Reticulomyxa</taxon>
    </lineage>
</organism>
<proteinExistence type="predicted"/>
<feature type="region of interest" description="Disordered" evidence="1">
    <location>
        <begin position="297"/>
        <end position="324"/>
    </location>
</feature>
<name>X6MAX7_RETFI</name>
<dbReference type="AlphaFoldDB" id="X6MAX7"/>
<feature type="compositionally biased region" description="Basic residues" evidence="1">
    <location>
        <begin position="1"/>
        <end position="10"/>
    </location>
</feature>
<keyword evidence="2" id="KW-0812">Transmembrane</keyword>
<feature type="compositionally biased region" description="Basic and acidic residues" evidence="1">
    <location>
        <begin position="171"/>
        <end position="187"/>
    </location>
</feature>
<evidence type="ECO:0000256" key="1">
    <source>
        <dbReference type="SAM" id="MobiDB-lite"/>
    </source>
</evidence>
<keyword evidence="4" id="KW-1185">Reference proteome</keyword>
<feature type="non-terminal residue" evidence="3">
    <location>
        <position position="1"/>
    </location>
</feature>
<keyword evidence="2" id="KW-1133">Transmembrane helix</keyword>
<comment type="caution">
    <text evidence="3">The sequence shown here is derived from an EMBL/GenBank/DDBJ whole genome shotgun (WGS) entry which is preliminary data.</text>
</comment>
<feature type="compositionally biased region" description="Basic and acidic residues" evidence="1">
    <location>
        <begin position="307"/>
        <end position="324"/>
    </location>
</feature>
<keyword evidence="2" id="KW-0472">Membrane</keyword>
<protein>
    <submittedName>
        <fullName evidence="3">Uncharacterized protein</fullName>
    </submittedName>
</protein>
<dbReference type="Proteomes" id="UP000023152">
    <property type="component" value="Unassembled WGS sequence"/>
</dbReference>
<feature type="region of interest" description="Disordered" evidence="1">
    <location>
        <begin position="1"/>
        <end position="44"/>
    </location>
</feature>
<reference evidence="3 4" key="1">
    <citation type="journal article" date="2013" name="Curr. Biol.">
        <title>The Genome of the Foraminiferan Reticulomyxa filosa.</title>
        <authorList>
            <person name="Glockner G."/>
            <person name="Hulsmann N."/>
            <person name="Schleicher M."/>
            <person name="Noegel A.A."/>
            <person name="Eichinger L."/>
            <person name="Gallinger C."/>
            <person name="Pawlowski J."/>
            <person name="Sierra R."/>
            <person name="Euteneuer U."/>
            <person name="Pillet L."/>
            <person name="Moustafa A."/>
            <person name="Platzer M."/>
            <person name="Groth M."/>
            <person name="Szafranski K."/>
            <person name="Schliwa M."/>
        </authorList>
    </citation>
    <scope>NUCLEOTIDE SEQUENCE [LARGE SCALE GENOMIC DNA]</scope>
</reference>
<feature type="region of interest" description="Disordered" evidence="1">
    <location>
        <begin position="167"/>
        <end position="194"/>
    </location>
</feature>
<feature type="compositionally biased region" description="Low complexity" evidence="1">
    <location>
        <begin position="13"/>
        <end position="25"/>
    </location>
</feature>
<evidence type="ECO:0000313" key="3">
    <source>
        <dbReference type="EMBL" id="ETO11004.1"/>
    </source>
</evidence>
<sequence length="579" mass="67024">NVGGSRKRRRELGSGSSNNNNSSGGLKSDKKKRADNAMDVDANTSTTSITTTTANTNTNNTLTTIAAKAKSFLSEPNLKVNEEKKGPSDRFSEADIYDLTEMERQEIIGNTLFREKVLAFIFINGRCMDAIQMIKRKLPNFEESHKGIVFLLKVYQLICLLYQRPGHGSHVSKERKGGDDNNDNREEKEDDDDDKSTAFVIAELNLYRYEEAFERPIEYVLSMWTLWKGIESNLMKLSRNDGSHLSAKIVARLPNNFQYLFSIEFKQQLTKQLDILLRNDLKKLWLEQKLQNIHANDGDHNYLSSSGKHEHNDHDHDNDAEMSELREHEQPKTTTLPHIFEEPRDKHNDIKVSHNNNNRSRKSWHDISEGVMTIVNGGESKLITKLKWLSTIHTIQREHCAMIGEKFDCFLKCAFVFFFCFLFFACCFFGCSDITKDNHHHSNIPLRKQMFLFLYINTMNSTLSVLKMFQVYSFLKLLKETKAKFKNYSGETSRQINITTGYRQYRFPEKNSMNKDITIGAMEKIFSIYSVNAKNKHQQLLFDIKIKTKVHSTDMGHEMKVIQLIQAIFFKLIDPFEIV</sequence>
<feature type="transmembrane region" description="Helical" evidence="2">
    <location>
        <begin position="409"/>
        <end position="431"/>
    </location>
</feature>
<evidence type="ECO:0000256" key="2">
    <source>
        <dbReference type="SAM" id="Phobius"/>
    </source>
</evidence>
<dbReference type="EMBL" id="ASPP01022888">
    <property type="protein sequence ID" value="ETO11004.1"/>
    <property type="molecule type" value="Genomic_DNA"/>
</dbReference>
<evidence type="ECO:0000313" key="4">
    <source>
        <dbReference type="Proteomes" id="UP000023152"/>
    </source>
</evidence>